<dbReference type="STRING" id="1562698.DESAMIL20_637"/>
<accession>A0A1X4XYA1</accession>
<proteinExistence type="predicted"/>
<organism evidence="1 2">
    <name type="scientific">Desulfurella amilsii</name>
    <dbReference type="NCBI Taxonomy" id="1562698"/>
    <lineage>
        <taxon>Bacteria</taxon>
        <taxon>Pseudomonadati</taxon>
        <taxon>Campylobacterota</taxon>
        <taxon>Desulfurellia</taxon>
        <taxon>Desulfurellales</taxon>
        <taxon>Desulfurellaceae</taxon>
        <taxon>Desulfurella</taxon>
    </lineage>
</organism>
<dbReference type="EMBL" id="MDSU01000015">
    <property type="protein sequence ID" value="OSS42522.1"/>
    <property type="molecule type" value="Genomic_DNA"/>
</dbReference>
<dbReference type="Gene3D" id="1.10.601.10">
    <property type="entry name" value="RNA Polymerase Primary Sigma Factor"/>
    <property type="match status" value="1"/>
</dbReference>
<comment type="caution">
    <text evidence="1">The sequence shown here is derived from an EMBL/GenBank/DDBJ whole genome shotgun (WGS) entry which is preliminary data.</text>
</comment>
<evidence type="ECO:0000313" key="2">
    <source>
        <dbReference type="Proteomes" id="UP000194141"/>
    </source>
</evidence>
<evidence type="ECO:0000313" key="1">
    <source>
        <dbReference type="EMBL" id="OSS42522.1"/>
    </source>
</evidence>
<dbReference type="AlphaFoldDB" id="A0A1X4XYA1"/>
<keyword evidence="2" id="KW-1185">Reference proteome</keyword>
<gene>
    <name evidence="1" type="ORF">DESAMIL20_637</name>
</gene>
<name>A0A1X4XYA1_9BACT</name>
<dbReference type="RefSeq" id="WP_086033372.1">
    <property type="nucleotide sequence ID" value="NZ_MDSU01000015.1"/>
</dbReference>
<sequence>MDTKRKRFDLNSKKQIYLNEINAINVMSSKELTVLAKQIANAKNAILETLIATPSFSLALDSLINDINNNHIELKNISNNINDFRQNKENTIKRNFLYILSEVKSMLDNQKPQQEIIAKLYKLNFTDFYLKKIINKLDKRTL</sequence>
<dbReference type="Proteomes" id="UP000194141">
    <property type="component" value="Unassembled WGS sequence"/>
</dbReference>
<protein>
    <submittedName>
        <fullName evidence="1">RNA polymerase sigma factor RpoD</fullName>
    </submittedName>
</protein>
<reference evidence="1 2" key="1">
    <citation type="journal article" date="2017" name="Front. Microbiol.">
        <title>Genome Sequence of Desulfurella amilsii Strain TR1 and Comparative Genomics of Desulfurellaceae Family.</title>
        <authorList>
            <person name="Florentino A.P."/>
            <person name="Stams A.J."/>
            <person name="Sanchez-Andrea I."/>
        </authorList>
    </citation>
    <scope>NUCLEOTIDE SEQUENCE [LARGE SCALE GENOMIC DNA]</scope>
    <source>
        <strain evidence="1 2">TR1</strain>
    </source>
</reference>